<gene>
    <name evidence="3" type="ORF">CO053_03410</name>
</gene>
<evidence type="ECO:0000313" key="3">
    <source>
        <dbReference type="EMBL" id="PJC28651.1"/>
    </source>
</evidence>
<sequence>MKSPARGIFGYAKSHEEIFFFEGSVKGKIASPRGENGFGWDKIFQADGFSKTFAEMSLEEKNKRSMRRIALNKLKEFLWPKN</sequence>
<dbReference type="InterPro" id="IPR029001">
    <property type="entry name" value="ITPase-like_fam"/>
</dbReference>
<evidence type="ECO:0000256" key="2">
    <source>
        <dbReference type="ARBA" id="ARBA00022801"/>
    </source>
</evidence>
<proteinExistence type="inferred from homology"/>
<dbReference type="Proteomes" id="UP000230885">
    <property type="component" value="Unassembled WGS sequence"/>
</dbReference>
<accession>A0A2M8EU59</accession>
<dbReference type="GO" id="GO:0005737">
    <property type="term" value="C:cytoplasm"/>
    <property type="evidence" value="ECO:0007669"/>
    <property type="project" value="TreeGrafter"/>
</dbReference>
<dbReference type="SUPFAM" id="SSF52972">
    <property type="entry name" value="ITPase-like"/>
    <property type="match status" value="1"/>
</dbReference>
<evidence type="ECO:0000313" key="4">
    <source>
        <dbReference type="Proteomes" id="UP000230885"/>
    </source>
</evidence>
<dbReference type="InterPro" id="IPR002637">
    <property type="entry name" value="RdgB/HAM1"/>
</dbReference>
<evidence type="ECO:0000256" key="1">
    <source>
        <dbReference type="ARBA" id="ARBA00008023"/>
    </source>
</evidence>
<dbReference type="GO" id="GO:0047429">
    <property type="term" value="F:nucleoside triphosphate diphosphatase activity"/>
    <property type="evidence" value="ECO:0007669"/>
    <property type="project" value="InterPro"/>
</dbReference>
<dbReference type="GO" id="GO:0009143">
    <property type="term" value="P:nucleoside triphosphate catabolic process"/>
    <property type="evidence" value="ECO:0007669"/>
    <property type="project" value="InterPro"/>
</dbReference>
<protein>
    <recommendedName>
        <fullName evidence="5">Non-canonical purine NTP pyrophosphatase</fullName>
    </recommendedName>
</protein>
<dbReference type="PANTHER" id="PTHR11067:SF9">
    <property type="entry name" value="INOSINE TRIPHOSPHATE PYROPHOSPHATASE"/>
    <property type="match status" value="1"/>
</dbReference>
<dbReference type="Pfam" id="PF01725">
    <property type="entry name" value="Ham1p_like"/>
    <property type="match status" value="1"/>
</dbReference>
<dbReference type="Gene3D" id="3.90.950.10">
    <property type="match status" value="1"/>
</dbReference>
<comment type="caution">
    <text evidence="3">The sequence shown here is derived from an EMBL/GenBank/DDBJ whole genome shotgun (WGS) entry which is preliminary data.</text>
</comment>
<dbReference type="PANTHER" id="PTHR11067">
    <property type="entry name" value="INOSINE TRIPHOSPHATE PYROPHOSPHATASE/HAM1 PROTEIN"/>
    <property type="match status" value="1"/>
</dbReference>
<dbReference type="AlphaFoldDB" id="A0A2M8EU59"/>
<comment type="similarity">
    <text evidence="1">Belongs to the HAM1 NTPase family.</text>
</comment>
<dbReference type="EMBL" id="PFSE01000054">
    <property type="protein sequence ID" value="PJC28651.1"/>
    <property type="molecule type" value="Genomic_DNA"/>
</dbReference>
<keyword evidence="2" id="KW-0378">Hydrolase</keyword>
<organism evidence="3 4">
    <name type="scientific">Candidatus Shapirobacteria bacterium CG_4_9_14_0_2_um_filter_40_11</name>
    <dbReference type="NCBI Taxonomy" id="1974876"/>
    <lineage>
        <taxon>Bacteria</taxon>
        <taxon>Candidatus Shapironibacteriota</taxon>
    </lineage>
</organism>
<evidence type="ECO:0008006" key="5">
    <source>
        <dbReference type="Google" id="ProtNLM"/>
    </source>
</evidence>
<name>A0A2M8EU59_9BACT</name>
<reference evidence="4" key="1">
    <citation type="submission" date="2017-09" db="EMBL/GenBank/DDBJ databases">
        <title>Depth-based differentiation of microbial function through sediment-hosted aquifers and enrichment of novel symbionts in the deep terrestrial subsurface.</title>
        <authorList>
            <person name="Probst A.J."/>
            <person name="Ladd B."/>
            <person name="Jarett J.K."/>
            <person name="Geller-Mcgrath D.E."/>
            <person name="Sieber C.M.K."/>
            <person name="Emerson J.B."/>
            <person name="Anantharaman K."/>
            <person name="Thomas B.C."/>
            <person name="Malmstrom R."/>
            <person name="Stieglmeier M."/>
            <person name="Klingl A."/>
            <person name="Woyke T."/>
            <person name="Ryan C.M."/>
            <person name="Banfield J.F."/>
        </authorList>
    </citation>
    <scope>NUCLEOTIDE SEQUENCE [LARGE SCALE GENOMIC DNA]</scope>
</reference>